<keyword evidence="2" id="KW-0255">Endonuclease</keyword>
<name>A0A285P9Q0_9AQUI</name>
<protein>
    <submittedName>
        <fullName evidence="2">Endonuclease, Uma2 family (Restriction endonuclease fold)</fullName>
    </submittedName>
</protein>
<organism evidence="2 3">
    <name type="scientific">Hydrogenobacter hydrogenophilus</name>
    <dbReference type="NCBI Taxonomy" id="35835"/>
    <lineage>
        <taxon>Bacteria</taxon>
        <taxon>Pseudomonadati</taxon>
        <taxon>Aquificota</taxon>
        <taxon>Aquificia</taxon>
        <taxon>Aquificales</taxon>
        <taxon>Aquificaceae</taxon>
        <taxon>Hydrogenobacter</taxon>
    </lineage>
</organism>
<dbReference type="Gene3D" id="3.90.1570.10">
    <property type="entry name" value="tt1808, chain A"/>
    <property type="match status" value="1"/>
</dbReference>
<reference evidence="3" key="1">
    <citation type="submission" date="2017-09" db="EMBL/GenBank/DDBJ databases">
        <authorList>
            <person name="Varghese N."/>
            <person name="Submissions S."/>
        </authorList>
    </citation>
    <scope>NUCLEOTIDE SEQUENCE [LARGE SCALE GENOMIC DNA]</scope>
    <source>
        <strain evidence="3">DSM 2913</strain>
    </source>
</reference>
<dbReference type="InterPro" id="IPR008538">
    <property type="entry name" value="Uma2"/>
</dbReference>
<dbReference type="PANTHER" id="PTHR34107">
    <property type="entry name" value="SLL0198 PROTEIN-RELATED"/>
    <property type="match status" value="1"/>
</dbReference>
<dbReference type="InterPro" id="IPR011335">
    <property type="entry name" value="Restrct_endonuc-II-like"/>
</dbReference>
<dbReference type="CDD" id="cd06260">
    <property type="entry name" value="DUF820-like"/>
    <property type="match status" value="1"/>
</dbReference>
<dbReference type="GO" id="GO:0004519">
    <property type="term" value="F:endonuclease activity"/>
    <property type="evidence" value="ECO:0007669"/>
    <property type="project" value="UniProtKB-KW"/>
</dbReference>
<keyword evidence="2" id="KW-0378">Hydrolase</keyword>
<dbReference type="Pfam" id="PF05685">
    <property type="entry name" value="Uma2"/>
    <property type="match status" value="1"/>
</dbReference>
<gene>
    <name evidence="2" type="ORF">SAMN06265353_1725</name>
</gene>
<sequence length="181" mass="20762">MKVVEKKKYTIEDYEKLPEGSPYQLIEGELVVSPAPSPEHQRVSIRLSVMLFHHLKEKTKGEVLYAPVDVYLDEENAYQPDIVVVLEGSKAKITQRGIEGPPDIVVEILSPSTAYYDLRVKKDVYEKAGVKEYWIVDPYMKSIEIYSNTPEGFKLLSEAKRQGRVRSELLSIELDLKEVFE</sequence>
<accession>A0A285P9Q0</accession>
<dbReference type="InterPro" id="IPR012296">
    <property type="entry name" value="Nuclease_put_TT1808"/>
</dbReference>
<feature type="domain" description="Putative restriction endonuclease" evidence="1">
    <location>
        <begin position="12"/>
        <end position="170"/>
    </location>
</feature>
<proteinExistence type="predicted"/>
<dbReference type="PANTHER" id="PTHR34107:SF4">
    <property type="entry name" value="SLL1222 PROTEIN"/>
    <property type="match status" value="1"/>
</dbReference>
<evidence type="ECO:0000313" key="2">
    <source>
        <dbReference type="EMBL" id="SNZ16856.1"/>
    </source>
</evidence>
<keyword evidence="3" id="KW-1185">Reference proteome</keyword>
<evidence type="ECO:0000313" key="3">
    <source>
        <dbReference type="Proteomes" id="UP000218627"/>
    </source>
</evidence>
<dbReference type="OrthoDB" id="9798254at2"/>
<dbReference type="RefSeq" id="WP_096603514.1">
    <property type="nucleotide sequence ID" value="NZ_OBEN01000016.1"/>
</dbReference>
<dbReference type="AlphaFoldDB" id="A0A285P9Q0"/>
<dbReference type="Proteomes" id="UP000218627">
    <property type="component" value="Unassembled WGS sequence"/>
</dbReference>
<dbReference type="SUPFAM" id="SSF52980">
    <property type="entry name" value="Restriction endonuclease-like"/>
    <property type="match status" value="1"/>
</dbReference>
<dbReference type="EMBL" id="OBEN01000016">
    <property type="protein sequence ID" value="SNZ16856.1"/>
    <property type="molecule type" value="Genomic_DNA"/>
</dbReference>
<evidence type="ECO:0000259" key="1">
    <source>
        <dbReference type="Pfam" id="PF05685"/>
    </source>
</evidence>
<keyword evidence="2" id="KW-0540">Nuclease</keyword>